<dbReference type="RefSeq" id="WP_076321886.1">
    <property type="nucleotide sequence ID" value="NZ_MRTF01000002.1"/>
</dbReference>
<name>A0A1R1B6C1_PAELA</name>
<evidence type="ECO:0000313" key="3">
    <source>
        <dbReference type="Proteomes" id="UP000187074"/>
    </source>
</evidence>
<evidence type="ECO:0000313" key="2">
    <source>
        <dbReference type="EMBL" id="OME95068.1"/>
    </source>
</evidence>
<evidence type="ECO:0000259" key="1">
    <source>
        <dbReference type="Pfam" id="PF19773"/>
    </source>
</evidence>
<reference evidence="2 3" key="1">
    <citation type="submission" date="2016-11" db="EMBL/GenBank/DDBJ databases">
        <title>Paenibacillus species isolates.</title>
        <authorList>
            <person name="Beno S.M."/>
        </authorList>
    </citation>
    <scope>NUCLEOTIDE SEQUENCE [LARGE SCALE GENOMIC DNA]</scope>
    <source>
        <strain evidence="2 3">FSL F4-0100</strain>
    </source>
</reference>
<proteinExistence type="predicted"/>
<dbReference type="Proteomes" id="UP000187074">
    <property type="component" value="Unassembled WGS sequence"/>
</dbReference>
<organism evidence="2 3">
    <name type="scientific">Paenibacillus lautus</name>
    <name type="common">Bacillus lautus</name>
    <dbReference type="NCBI Taxonomy" id="1401"/>
    <lineage>
        <taxon>Bacteria</taxon>
        <taxon>Bacillati</taxon>
        <taxon>Bacillota</taxon>
        <taxon>Bacilli</taxon>
        <taxon>Bacillales</taxon>
        <taxon>Paenibacillaceae</taxon>
        <taxon>Paenibacillus</taxon>
    </lineage>
</organism>
<dbReference type="InterPro" id="IPR046226">
    <property type="entry name" value="DUF6259"/>
</dbReference>
<gene>
    <name evidence="2" type="ORF">BK123_08250</name>
</gene>
<dbReference type="OrthoDB" id="2484179at2"/>
<dbReference type="Pfam" id="PF19773">
    <property type="entry name" value="DUF6259"/>
    <property type="match status" value="1"/>
</dbReference>
<accession>A0A1R1B6C1</accession>
<comment type="caution">
    <text evidence="2">The sequence shown here is derived from an EMBL/GenBank/DDBJ whole genome shotgun (WGS) entry which is preliminary data.</text>
</comment>
<dbReference type="EMBL" id="MRTF01000002">
    <property type="protein sequence ID" value="OME95068.1"/>
    <property type="molecule type" value="Genomic_DNA"/>
</dbReference>
<dbReference type="STRING" id="1401.BK123_08250"/>
<dbReference type="AlphaFoldDB" id="A0A1R1B6C1"/>
<protein>
    <recommendedName>
        <fullName evidence="1">DUF6259 domain-containing protein</fullName>
    </recommendedName>
</protein>
<feature type="domain" description="DUF6259" evidence="1">
    <location>
        <begin position="236"/>
        <end position="530"/>
    </location>
</feature>
<sequence length="739" mass="83772">MIILENRLIRLEISETDGTIQAVRDNLRGIDYIAVAGITDPFRLETDAGFSSSFQRFDWGRNKAASGQDQVRLSWHTQEGMIVTSSLTLSAEGDGIEFRCDAENNSDCRLLSLEYPIIPNLTTITEHGEEDYIAHPFATGFEVNDPMKVFEMNGIGFRFMPYPESFSGATMQFFAYYGKDRGGLYFAALDGEGHPKWLNFFKNGNGMLEASMIHGCDDMGPGKGIQPHYPLQLSLLSGTGWYEAADRYKSWAVQQKWCSRGKLAGRAANEGSQWLYEDMGAATFGINAGSDRTAWIQKYHESIGTPMFHILGPDWTHRPQTFGSGVPGGYDDWFPTRFNPENIALIRKLGHRFAPFEFDYLYHFDGADGALGREAAQKFPDLKKSVDAYRFPFLCPAHPYTHDFHVKRDTALQQSDDVDAIYYDISANNILKICMDESHGHPVGAGIMIEDAYRRNYADTKAAMCKTAGRYIPMGTEMINETMLDLIDYYQARAGGQPAAPLEGWPIRELLKSGEARLIPMFTYVYHEYGALRLDGWGKLTEEIGELYYFTVARTYLWGGLYELNYEYSPMEVLDGNENKAEEHYYSFDPRGYAFSTNRADYLALYARLRTGAAKAYWSYGTMLRPLSFDSPQTSMKWFHYNHGKETPEYNNEGELLTDSVIHAAWLNAQGHVGLFFANVTEEEQTIRVDFRPEDYGKTAVNGRLFTLTGEQAVDCELQQDTRCLLLFPPRSMTMLELT</sequence>